<organism evidence="2 3">
    <name type="scientific">Streptomyces aurantiogriseus</name>
    <dbReference type="NCBI Taxonomy" id="66870"/>
    <lineage>
        <taxon>Bacteria</taxon>
        <taxon>Bacillati</taxon>
        <taxon>Actinomycetota</taxon>
        <taxon>Actinomycetes</taxon>
        <taxon>Kitasatosporales</taxon>
        <taxon>Streptomycetaceae</taxon>
        <taxon>Streptomyces</taxon>
    </lineage>
</organism>
<comment type="caution">
    <text evidence="2">The sequence shown here is derived from an EMBL/GenBank/DDBJ whole genome shotgun (WGS) entry which is preliminary data.</text>
</comment>
<protein>
    <submittedName>
        <fullName evidence="2">Uncharacterized protein</fullName>
    </submittedName>
</protein>
<evidence type="ECO:0000313" key="2">
    <source>
        <dbReference type="EMBL" id="GGR00534.1"/>
    </source>
</evidence>
<proteinExistence type="predicted"/>
<keyword evidence="3" id="KW-1185">Reference proteome</keyword>
<gene>
    <name evidence="2" type="ORF">GCM10010251_14960</name>
</gene>
<reference evidence="2" key="1">
    <citation type="journal article" date="2014" name="Int. J. Syst. Evol. Microbiol.">
        <title>Complete genome sequence of Corynebacterium casei LMG S-19264T (=DSM 44701T), isolated from a smear-ripened cheese.</title>
        <authorList>
            <consortium name="US DOE Joint Genome Institute (JGI-PGF)"/>
            <person name="Walter F."/>
            <person name="Albersmeier A."/>
            <person name="Kalinowski J."/>
            <person name="Ruckert C."/>
        </authorList>
    </citation>
    <scope>NUCLEOTIDE SEQUENCE</scope>
    <source>
        <strain evidence="2">JCM 4346</strain>
    </source>
</reference>
<feature type="region of interest" description="Disordered" evidence="1">
    <location>
        <begin position="1"/>
        <end position="23"/>
    </location>
</feature>
<evidence type="ECO:0000313" key="3">
    <source>
        <dbReference type="Proteomes" id="UP000658320"/>
    </source>
</evidence>
<evidence type="ECO:0000256" key="1">
    <source>
        <dbReference type="SAM" id="MobiDB-lite"/>
    </source>
</evidence>
<name>A0A918F4H6_9ACTN</name>
<sequence length="97" mass="10339">MATLGGIRPDDPRRHQPAPLRSGFVFPHRDGMLALNSYNDPQNTRVVRLGDGDPGVAFATETVPRLNETGPRDNSVIARPNALLVLGGAARATPSGR</sequence>
<dbReference type="AlphaFoldDB" id="A0A918F4H6"/>
<accession>A0A918F4H6</accession>
<dbReference type="EMBL" id="BMSX01000003">
    <property type="protein sequence ID" value="GGR00534.1"/>
    <property type="molecule type" value="Genomic_DNA"/>
</dbReference>
<reference evidence="2" key="2">
    <citation type="submission" date="2020-09" db="EMBL/GenBank/DDBJ databases">
        <authorList>
            <person name="Sun Q."/>
            <person name="Ohkuma M."/>
        </authorList>
    </citation>
    <scope>NUCLEOTIDE SEQUENCE</scope>
    <source>
        <strain evidence="2">JCM 4346</strain>
    </source>
</reference>
<dbReference type="Proteomes" id="UP000658320">
    <property type="component" value="Unassembled WGS sequence"/>
</dbReference>